<keyword evidence="2" id="KW-1185">Reference proteome</keyword>
<dbReference type="Pfam" id="PF07087">
    <property type="entry name" value="DUF1353"/>
    <property type="match status" value="1"/>
</dbReference>
<protein>
    <submittedName>
        <fullName evidence="1">DUF1353 domain-containing protein</fullName>
    </submittedName>
</protein>
<evidence type="ECO:0000313" key="1">
    <source>
        <dbReference type="EMBL" id="TCJ15227.1"/>
    </source>
</evidence>
<dbReference type="Proteomes" id="UP000295443">
    <property type="component" value="Unassembled WGS sequence"/>
</dbReference>
<dbReference type="AlphaFoldDB" id="A0A4R1BDV4"/>
<gene>
    <name evidence="1" type="ORF">EZJ19_07925</name>
</gene>
<dbReference type="EMBL" id="SJZB01000029">
    <property type="protein sequence ID" value="TCJ15227.1"/>
    <property type="molecule type" value="Genomic_DNA"/>
</dbReference>
<evidence type="ECO:0000313" key="2">
    <source>
        <dbReference type="Proteomes" id="UP000295443"/>
    </source>
</evidence>
<dbReference type="OrthoDB" id="88276at2"/>
<dbReference type="InterPro" id="IPR010767">
    <property type="entry name" value="Phage_CGC-2007_Cje0229"/>
</dbReference>
<proteinExistence type="predicted"/>
<accession>A0A4R1BDV4</accession>
<dbReference type="RefSeq" id="WP_131446366.1">
    <property type="nucleotide sequence ID" value="NZ_SJZB01000029.1"/>
</dbReference>
<comment type="caution">
    <text evidence="1">The sequence shown here is derived from an EMBL/GenBank/DDBJ whole genome shotgun (WGS) entry which is preliminary data.</text>
</comment>
<organism evidence="1 2">
    <name type="scientific">Parasulfuritortus cantonensis</name>
    <dbReference type="NCBI Taxonomy" id="2528202"/>
    <lineage>
        <taxon>Bacteria</taxon>
        <taxon>Pseudomonadati</taxon>
        <taxon>Pseudomonadota</taxon>
        <taxon>Betaproteobacteria</taxon>
        <taxon>Nitrosomonadales</taxon>
        <taxon>Thiobacillaceae</taxon>
        <taxon>Parasulfuritortus</taxon>
    </lineage>
</organism>
<name>A0A4R1BDV4_9PROT</name>
<sequence>MKKIWYAIAFAVLEIVLCGFNKQAPEAPVVRPFGDNAEWITIEDMEYRIGTTNEKIVVPKGFVTDFASIPKPLWSFGLSPHGQYGRAAVIHDFLYWTQGCSRVQSDRLLLIAMKESKVGSFDELAIFAGVSAGGESAWANNAKERSAHLPRIVPEKFLRPGDPNMNWKDYRKMLVAKGVRDPQFEANPSYCKFGNSTDVPSGDSAASKAR</sequence>
<reference evidence="1 2" key="1">
    <citation type="submission" date="2019-03" db="EMBL/GenBank/DDBJ databases">
        <title>Genome sequence of Thiobacillaceae bacterium LSR1, a sulfur-oxidizing bacterium isolated from freshwater sediment.</title>
        <authorList>
            <person name="Li S."/>
        </authorList>
    </citation>
    <scope>NUCLEOTIDE SEQUENCE [LARGE SCALE GENOMIC DNA]</scope>
    <source>
        <strain evidence="1 2">LSR1</strain>
    </source>
</reference>